<feature type="transmembrane region" description="Helical" evidence="2">
    <location>
        <begin position="50"/>
        <end position="68"/>
    </location>
</feature>
<gene>
    <name evidence="3" type="ORF">ACFY1D_10685</name>
</gene>
<feature type="transmembrane region" description="Helical" evidence="2">
    <location>
        <begin position="98"/>
        <end position="116"/>
    </location>
</feature>
<evidence type="ECO:0008006" key="5">
    <source>
        <dbReference type="Google" id="ProtNLM"/>
    </source>
</evidence>
<keyword evidence="2" id="KW-0812">Transmembrane</keyword>
<comment type="caution">
    <text evidence="3">The sequence shown here is derived from an EMBL/GenBank/DDBJ whole genome shotgun (WGS) entry which is preliminary data.</text>
</comment>
<reference evidence="3 4" key="1">
    <citation type="submission" date="2024-10" db="EMBL/GenBank/DDBJ databases">
        <title>The Natural Products Discovery Center: Release of the First 8490 Sequenced Strains for Exploring Actinobacteria Biosynthetic Diversity.</title>
        <authorList>
            <person name="Kalkreuter E."/>
            <person name="Kautsar S.A."/>
            <person name="Yang D."/>
            <person name="Bader C.D."/>
            <person name="Teijaro C.N."/>
            <person name="Fluegel L."/>
            <person name="Davis C.M."/>
            <person name="Simpson J.R."/>
            <person name="Lauterbach L."/>
            <person name="Steele A.D."/>
            <person name="Gui C."/>
            <person name="Meng S."/>
            <person name="Li G."/>
            <person name="Viehrig K."/>
            <person name="Ye F."/>
            <person name="Su P."/>
            <person name="Kiefer A.F."/>
            <person name="Nichols A."/>
            <person name="Cepeda A.J."/>
            <person name="Yan W."/>
            <person name="Fan B."/>
            <person name="Jiang Y."/>
            <person name="Adhikari A."/>
            <person name="Zheng C.-J."/>
            <person name="Schuster L."/>
            <person name="Cowan T.M."/>
            <person name="Smanski M.J."/>
            <person name="Chevrette M.G."/>
            <person name="De Carvalho L.P.S."/>
            <person name="Shen B."/>
        </authorList>
    </citation>
    <scope>NUCLEOTIDE SEQUENCE [LARGE SCALE GENOMIC DNA]</scope>
    <source>
        <strain evidence="3 4">NPDC001390</strain>
    </source>
</reference>
<keyword evidence="4" id="KW-1185">Reference proteome</keyword>
<evidence type="ECO:0000313" key="3">
    <source>
        <dbReference type="EMBL" id="MFF4521898.1"/>
    </source>
</evidence>
<keyword evidence="2" id="KW-1133">Transmembrane helix</keyword>
<dbReference type="Proteomes" id="UP001602058">
    <property type="component" value="Unassembled WGS sequence"/>
</dbReference>
<sequence>MPEETPRVRKDPGPSRRTPACRATPATQSSTASRSAAAPDHWSRALLHRWPTALALALMIALFGSDSGDLNDTVTGYGELLPLLPLLYVVVGQTGRPGVTWPVLGAGTVAVLALQAQDVLSPSHVLVGVALAVLLWGTVRGAPHGRATLGIQAAGTLAFGAFALAGLAVDPELGRHLVAAGWFLHGVWDLAHLLLARLGGVVARTFAEWCAVVDVLVAVELVFLR</sequence>
<evidence type="ECO:0000256" key="2">
    <source>
        <dbReference type="SAM" id="Phobius"/>
    </source>
</evidence>
<name>A0ABW6UIP6_9ACTN</name>
<dbReference type="EMBL" id="JBIAWJ010000004">
    <property type="protein sequence ID" value="MFF4521898.1"/>
    <property type="molecule type" value="Genomic_DNA"/>
</dbReference>
<feature type="region of interest" description="Disordered" evidence="1">
    <location>
        <begin position="1"/>
        <end position="37"/>
    </location>
</feature>
<feature type="transmembrane region" description="Helical" evidence="2">
    <location>
        <begin position="175"/>
        <end position="194"/>
    </location>
</feature>
<accession>A0ABW6UIP6</accession>
<feature type="transmembrane region" description="Helical" evidence="2">
    <location>
        <begin position="74"/>
        <end position="91"/>
    </location>
</feature>
<keyword evidence="2" id="KW-0472">Membrane</keyword>
<feature type="transmembrane region" description="Helical" evidence="2">
    <location>
        <begin position="151"/>
        <end position="169"/>
    </location>
</feature>
<feature type="compositionally biased region" description="Basic and acidic residues" evidence="1">
    <location>
        <begin position="1"/>
        <end position="14"/>
    </location>
</feature>
<evidence type="ECO:0000256" key="1">
    <source>
        <dbReference type="SAM" id="MobiDB-lite"/>
    </source>
</evidence>
<evidence type="ECO:0000313" key="4">
    <source>
        <dbReference type="Proteomes" id="UP001602058"/>
    </source>
</evidence>
<dbReference type="RefSeq" id="WP_351080111.1">
    <property type="nucleotide sequence ID" value="NZ_JBEOZG010000008.1"/>
</dbReference>
<organism evidence="3 4">
    <name type="scientific">Streptomyces bluensis</name>
    <dbReference type="NCBI Taxonomy" id="33897"/>
    <lineage>
        <taxon>Bacteria</taxon>
        <taxon>Bacillati</taxon>
        <taxon>Actinomycetota</taxon>
        <taxon>Actinomycetes</taxon>
        <taxon>Kitasatosporales</taxon>
        <taxon>Streptomycetaceae</taxon>
        <taxon>Streptomyces</taxon>
    </lineage>
</organism>
<feature type="compositionally biased region" description="Low complexity" evidence="1">
    <location>
        <begin position="22"/>
        <end position="37"/>
    </location>
</feature>
<proteinExistence type="predicted"/>
<feature type="transmembrane region" description="Helical" evidence="2">
    <location>
        <begin position="122"/>
        <end position="139"/>
    </location>
</feature>
<protein>
    <recommendedName>
        <fullName evidence="5">Integral membrane protein</fullName>
    </recommendedName>
</protein>